<feature type="domain" description="Putative host cell surface-exposed lipoprotein Ltp-like HTH region" evidence="2">
    <location>
        <begin position="114"/>
        <end position="161"/>
    </location>
</feature>
<dbReference type="EMBL" id="CP020814">
    <property type="protein sequence ID" value="ARK30909.1"/>
    <property type="molecule type" value="Genomic_DNA"/>
</dbReference>
<evidence type="ECO:0000313" key="3">
    <source>
        <dbReference type="EMBL" id="ARK30909.1"/>
    </source>
</evidence>
<keyword evidence="3" id="KW-0449">Lipoprotein</keyword>
<protein>
    <submittedName>
        <fullName evidence="3">Host cell surface-exposed lipoprotein</fullName>
    </submittedName>
</protein>
<dbReference type="KEGG" id="bkw:BkAM31D_14260"/>
<dbReference type="InterPro" id="IPR011434">
    <property type="entry name" value="Ltp-like_HTH"/>
</dbReference>
<dbReference type="AlphaFoldDB" id="A0A1X9MBR3"/>
<feature type="region of interest" description="Disordered" evidence="1">
    <location>
        <begin position="30"/>
        <end position="65"/>
    </location>
</feature>
<feature type="compositionally biased region" description="Acidic residues" evidence="1">
    <location>
        <begin position="41"/>
        <end position="62"/>
    </location>
</feature>
<dbReference type="STRING" id="199441.BkAM31D_14260"/>
<accession>A0A1X9MBR3</accession>
<name>A0A1X9MBR3_9BACI</name>
<sequence precursor="true">MKKVFKFGCLGIVVLFVLLIIGILASGDDTTTDTETNPVTEEAEVSEEATEPTEEPAEEDDVPREYRSALTKAEQYAKTMHMSKAGIYDQLVSEYGENFSEDAAQYAIDNIDFDWKENALKKAKSYAETMSMSDAAIYDQLISEYGEKFTPEEAQYAIDNLE</sequence>
<proteinExistence type="predicted"/>
<evidence type="ECO:0000313" key="4">
    <source>
        <dbReference type="Proteomes" id="UP000193006"/>
    </source>
</evidence>
<dbReference type="InterPro" id="IPR036388">
    <property type="entry name" value="WH-like_DNA-bd_sf"/>
</dbReference>
<feature type="domain" description="Putative host cell surface-exposed lipoprotein Ltp-like HTH region" evidence="2">
    <location>
        <begin position="65"/>
        <end position="111"/>
    </location>
</feature>
<organism evidence="3 4">
    <name type="scientific">Halalkalibacter krulwichiae</name>
    <dbReference type="NCBI Taxonomy" id="199441"/>
    <lineage>
        <taxon>Bacteria</taxon>
        <taxon>Bacillati</taxon>
        <taxon>Bacillota</taxon>
        <taxon>Bacilli</taxon>
        <taxon>Bacillales</taxon>
        <taxon>Bacillaceae</taxon>
        <taxon>Halalkalibacter</taxon>
    </lineage>
</organism>
<dbReference type="RefSeq" id="WP_066149968.1">
    <property type="nucleotide sequence ID" value="NZ_CP020814.1"/>
</dbReference>
<evidence type="ECO:0000256" key="1">
    <source>
        <dbReference type="SAM" id="MobiDB-lite"/>
    </source>
</evidence>
<evidence type="ECO:0000259" key="2">
    <source>
        <dbReference type="Pfam" id="PF07553"/>
    </source>
</evidence>
<dbReference type="Pfam" id="PF07553">
    <property type="entry name" value="Lipoprotein_Ltp"/>
    <property type="match status" value="2"/>
</dbReference>
<gene>
    <name evidence="3" type="ORF">BkAM31D_14260</name>
</gene>
<reference evidence="3 4" key="1">
    <citation type="submission" date="2017-04" db="EMBL/GenBank/DDBJ databases">
        <title>Bacillus krulwichiae AM31D Genome sequencing and assembly.</title>
        <authorList>
            <person name="Krulwich T.A."/>
            <person name="Anastor L."/>
            <person name="Ehrlich R."/>
            <person name="Ehrlich G.D."/>
            <person name="Janto B."/>
        </authorList>
    </citation>
    <scope>NUCLEOTIDE SEQUENCE [LARGE SCALE GENOMIC DNA]</scope>
    <source>
        <strain evidence="3 4">AM31D</strain>
    </source>
</reference>
<keyword evidence="4" id="KW-1185">Reference proteome</keyword>
<dbReference type="Gene3D" id="1.10.10.10">
    <property type="entry name" value="Winged helix-like DNA-binding domain superfamily/Winged helix DNA-binding domain"/>
    <property type="match status" value="2"/>
</dbReference>
<dbReference type="Proteomes" id="UP000193006">
    <property type="component" value="Chromosome"/>
</dbReference>